<evidence type="ECO:0000313" key="3">
    <source>
        <dbReference type="Proteomes" id="UP000229600"/>
    </source>
</evidence>
<organism evidence="2 3">
    <name type="scientific">Candidatus Magasanikbacteria bacterium CG11_big_fil_rev_8_21_14_0_20_39_34</name>
    <dbReference type="NCBI Taxonomy" id="1974653"/>
    <lineage>
        <taxon>Bacteria</taxon>
        <taxon>Candidatus Magasanikiibacteriota</taxon>
    </lineage>
</organism>
<accession>A0A2H0N616</accession>
<evidence type="ECO:0000259" key="1">
    <source>
        <dbReference type="PROSITE" id="PS51186"/>
    </source>
</evidence>
<feature type="domain" description="N-acetyltransferase" evidence="1">
    <location>
        <begin position="2"/>
        <end position="137"/>
    </location>
</feature>
<dbReference type="InterPro" id="IPR016181">
    <property type="entry name" value="Acyl_CoA_acyltransferase"/>
</dbReference>
<sequence>MIKIVRAKPSECQKVRRFEQMVWDEPCITSPWDIMFFVSYGYVFLAKEKEKIVGAIVAFKTKNDEVKITDWLVAKKYRRTGVGTKLYKRLKKDTKGMPIIAFVESKNTASLEGHKKLGFRCIKEVKDPFYLGEKKIWSIMKNLG</sequence>
<reference evidence="2 3" key="1">
    <citation type="submission" date="2017-09" db="EMBL/GenBank/DDBJ databases">
        <title>Depth-based differentiation of microbial function through sediment-hosted aquifers and enrichment of novel symbionts in the deep terrestrial subsurface.</title>
        <authorList>
            <person name="Probst A.J."/>
            <person name="Ladd B."/>
            <person name="Jarett J.K."/>
            <person name="Geller-Mcgrath D.E."/>
            <person name="Sieber C.M."/>
            <person name="Emerson J.B."/>
            <person name="Anantharaman K."/>
            <person name="Thomas B.C."/>
            <person name="Malmstrom R."/>
            <person name="Stieglmeier M."/>
            <person name="Klingl A."/>
            <person name="Woyke T."/>
            <person name="Ryan C.M."/>
            <person name="Banfield J.F."/>
        </authorList>
    </citation>
    <scope>NUCLEOTIDE SEQUENCE [LARGE SCALE GENOMIC DNA]</scope>
    <source>
        <strain evidence="2">CG11_big_fil_rev_8_21_14_0_20_39_34</strain>
    </source>
</reference>
<dbReference type="CDD" id="cd04301">
    <property type="entry name" value="NAT_SF"/>
    <property type="match status" value="1"/>
</dbReference>
<dbReference type="InterPro" id="IPR000182">
    <property type="entry name" value="GNAT_dom"/>
</dbReference>
<name>A0A2H0N616_9BACT</name>
<dbReference type="EMBL" id="PCWN01000004">
    <property type="protein sequence ID" value="PIR04350.1"/>
    <property type="molecule type" value="Genomic_DNA"/>
</dbReference>
<dbReference type="Proteomes" id="UP000229600">
    <property type="component" value="Unassembled WGS sequence"/>
</dbReference>
<dbReference type="GO" id="GO:0016747">
    <property type="term" value="F:acyltransferase activity, transferring groups other than amino-acyl groups"/>
    <property type="evidence" value="ECO:0007669"/>
    <property type="project" value="InterPro"/>
</dbReference>
<dbReference type="SUPFAM" id="SSF55729">
    <property type="entry name" value="Acyl-CoA N-acyltransferases (Nat)"/>
    <property type="match status" value="1"/>
</dbReference>
<dbReference type="Pfam" id="PF00583">
    <property type="entry name" value="Acetyltransf_1"/>
    <property type="match status" value="1"/>
</dbReference>
<proteinExistence type="predicted"/>
<dbReference type="PROSITE" id="PS51186">
    <property type="entry name" value="GNAT"/>
    <property type="match status" value="1"/>
</dbReference>
<evidence type="ECO:0000313" key="2">
    <source>
        <dbReference type="EMBL" id="PIR04350.1"/>
    </source>
</evidence>
<dbReference type="Gene3D" id="3.40.630.30">
    <property type="match status" value="1"/>
</dbReference>
<gene>
    <name evidence="2" type="ORF">COV59_01290</name>
</gene>
<protein>
    <recommendedName>
        <fullName evidence="1">N-acetyltransferase domain-containing protein</fullName>
    </recommendedName>
</protein>
<comment type="caution">
    <text evidence="2">The sequence shown here is derived from an EMBL/GenBank/DDBJ whole genome shotgun (WGS) entry which is preliminary data.</text>
</comment>
<dbReference type="AlphaFoldDB" id="A0A2H0N616"/>